<comment type="caution">
    <text evidence="4">The sequence shown here is derived from an EMBL/GenBank/DDBJ whole genome shotgun (WGS) entry which is preliminary data.</text>
</comment>
<protein>
    <submittedName>
        <fullName evidence="4">Uncharacterized protein</fullName>
    </submittedName>
</protein>
<evidence type="ECO:0000256" key="2">
    <source>
        <dbReference type="ARBA" id="ARBA00022803"/>
    </source>
</evidence>
<dbReference type="Pfam" id="PF13432">
    <property type="entry name" value="TPR_16"/>
    <property type="match status" value="2"/>
</dbReference>
<dbReference type="EMBL" id="QKVK01000003">
    <property type="protein sequence ID" value="PZF77311.1"/>
    <property type="molecule type" value="Genomic_DNA"/>
</dbReference>
<dbReference type="Gene3D" id="3.40.50.2000">
    <property type="entry name" value="Glycogen Phosphorylase B"/>
    <property type="match status" value="1"/>
</dbReference>
<evidence type="ECO:0000313" key="5">
    <source>
        <dbReference type="Proteomes" id="UP000248795"/>
    </source>
</evidence>
<dbReference type="Proteomes" id="UP000248795">
    <property type="component" value="Unassembled WGS sequence"/>
</dbReference>
<dbReference type="SMART" id="SM00028">
    <property type="entry name" value="TPR"/>
    <property type="match status" value="10"/>
</dbReference>
<feature type="repeat" description="TPR" evidence="3">
    <location>
        <begin position="209"/>
        <end position="242"/>
    </location>
</feature>
<proteinExistence type="predicted"/>
<organism evidence="4 5">
    <name type="scientific">Aestuariivirga litoralis</name>
    <dbReference type="NCBI Taxonomy" id="2650924"/>
    <lineage>
        <taxon>Bacteria</taxon>
        <taxon>Pseudomonadati</taxon>
        <taxon>Pseudomonadota</taxon>
        <taxon>Alphaproteobacteria</taxon>
        <taxon>Hyphomicrobiales</taxon>
        <taxon>Aestuariivirgaceae</taxon>
        <taxon>Aestuariivirga</taxon>
    </lineage>
</organism>
<dbReference type="PROSITE" id="PS50005">
    <property type="entry name" value="TPR"/>
    <property type="match status" value="9"/>
</dbReference>
<dbReference type="Pfam" id="PF13181">
    <property type="entry name" value="TPR_8"/>
    <property type="match status" value="2"/>
</dbReference>
<keyword evidence="2 3" id="KW-0802">TPR repeat</keyword>
<dbReference type="PROSITE" id="PS50293">
    <property type="entry name" value="TPR_REGION"/>
    <property type="match status" value="4"/>
</dbReference>
<keyword evidence="1" id="KW-0677">Repeat</keyword>
<sequence>MPPDTRTLFQKALALHQSGDAAGAQAMYRKVLKHDARHFDSLHLLGLTYVQQGDLARGAEQISAALAVRPDFAEAHYNLGHALLSLGRPADALASFDRAIALNGRDPLSHFERGNALKELGRGADAMQSFEAALSLAPRFADAHNNIGVLLKDEGRFEEALAHYDRAISLRPGYAEAHSNRGNVLKELERLDEALASYDRAIALRPDYAEAYSNRGNALARLGWPERALESHDRAIALRPDYAEGHNNRGNALKDLGRLDEALASFDTALRLRPDYAEALSNRGGALAEAGRLGEALADHDRAVSLKPTSAEAWCSRGNALVDLGRMADALASYEEAMRLKPSFAMARYNASLVALRQRDFATGFDFYRSRFAAERPGARGPETALPAWDGATCDGEVLLWAEQGLGDEVFFAAMLPLVDPAQRIALSADRRLHPVLARAFPHVRLIGREMTEQRVEGPFAAQAPVGDLGFLLKLDAARIARRRSPYFTADQARRAALQAANASATGELVCGVAWRSGNKKLGHHRSVALADFAPLLQLPGLRFVNLQYGQVEEEIAAVAARLGSTVHIARDVDVFNDIEGLLALIDACDVVFTTDNVTAHLAGALGKPAVVMVPAGQGRHWYWGGESPSLWYPSLTLAYQQDPGSWREPVTEASQFVAGMLARAQG</sequence>
<dbReference type="InterPro" id="IPR019734">
    <property type="entry name" value="TPR_rpt"/>
</dbReference>
<evidence type="ECO:0000256" key="3">
    <source>
        <dbReference type="PROSITE-ProRule" id="PRU00339"/>
    </source>
</evidence>
<evidence type="ECO:0000256" key="1">
    <source>
        <dbReference type="ARBA" id="ARBA00022737"/>
    </source>
</evidence>
<dbReference type="RefSeq" id="WP_111197671.1">
    <property type="nucleotide sequence ID" value="NZ_QKVK01000003.1"/>
</dbReference>
<feature type="repeat" description="TPR" evidence="3">
    <location>
        <begin position="73"/>
        <end position="106"/>
    </location>
</feature>
<dbReference type="Gene3D" id="1.25.40.10">
    <property type="entry name" value="Tetratricopeptide repeat domain"/>
    <property type="match status" value="6"/>
</dbReference>
<dbReference type="PANTHER" id="PTHR44943">
    <property type="entry name" value="CELLULOSE SYNTHASE OPERON PROTEIN C"/>
    <property type="match status" value="1"/>
</dbReference>
<feature type="repeat" description="TPR" evidence="3">
    <location>
        <begin position="141"/>
        <end position="174"/>
    </location>
</feature>
<dbReference type="InterPro" id="IPR011990">
    <property type="entry name" value="TPR-like_helical_dom_sf"/>
</dbReference>
<gene>
    <name evidence="4" type="ORF">DK847_08295</name>
</gene>
<evidence type="ECO:0000313" key="4">
    <source>
        <dbReference type="EMBL" id="PZF77311.1"/>
    </source>
</evidence>
<reference evidence="5" key="1">
    <citation type="submission" date="2018-06" db="EMBL/GenBank/DDBJ databases">
        <title>Aestuariibacter litoralis strain KCTC 52945T.</title>
        <authorList>
            <person name="Li X."/>
            <person name="Salam N."/>
            <person name="Li J.-L."/>
            <person name="Chen Y.-M."/>
            <person name="Yang Z.-W."/>
            <person name="Zhang L.-Y."/>
            <person name="Han M.-X."/>
            <person name="Xiao M."/>
            <person name="Li W.-J."/>
        </authorList>
    </citation>
    <scope>NUCLEOTIDE SEQUENCE [LARGE SCALE GENOMIC DNA]</scope>
    <source>
        <strain evidence="5">KCTC 52945</strain>
    </source>
</reference>
<keyword evidence="5" id="KW-1185">Reference proteome</keyword>
<feature type="repeat" description="TPR" evidence="3">
    <location>
        <begin position="175"/>
        <end position="208"/>
    </location>
</feature>
<dbReference type="SUPFAM" id="SSF53756">
    <property type="entry name" value="UDP-Glycosyltransferase/glycogen phosphorylase"/>
    <property type="match status" value="1"/>
</dbReference>
<feature type="repeat" description="TPR" evidence="3">
    <location>
        <begin position="311"/>
        <end position="344"/>
    </location>
</feature>
<dbReference type="InterPro" id="IPR051685">
    <property type="entry name" value="Ycf3/AcsC/BcsC/TPR_MFPF"/>
</dbReference>
<dbReference type="PANTHER" id="PTHR44943:SF8">
    <property type="entry name" value="TPR REPEAT-CONTAINING PROTEIN MJ0263"/>
    <property type="match status" value="1"/>
</dbReference>
<feature type="repeat" description="TPR" evidence="3">
    <location>
        <begin position="107"/>
        <end position="140"/>
    </location>
</feature>
<name>A0A2W2API0_9HYPH</name>
<dbReference type="SUPFAM" id="SSF48452">
    <property type="entry name" value="TPR-like"/>
    <property type="match status" value="2"/>
</dbReference>
<dbReference type="Pfam" id="PF13414">
    <property type="entry name" value="TPR_11"/>
    <property type="match status" value="1"/>
</dbReference>
<accession>A0A2W2API0</accession>
<dbReference type="Pfam" id="PF00515">
    <property type="entry name" value="TPR_1"/>
    <property type="match status" value="2"/>
</dbReference>
<feature type="repeat" description="TPR" evidence="3">
    <location>
        <begin position="277"/>
        <end position="310"/>
    </location>
</feature>
<feature type="repeat" description="TPR" evidence="3">
    <location>
        <begin position="243"/>
        <end position="276"/>
    </location>
</feature>
<feature type="repeat" description="TPR" evidence="3">
    <location>
        <begin position="39"/>
        <end position="72"/>
    </location>
</feature>
<dbReference type="AlphaFoldDB" id="A0A2W2API0"/>